<evidence type="ECO:0000313" key="4">
    <source>
        <dbReference type="Proteomes" id="UP000680020"/>
    </source>
</evidence>
<dbReference type="RefSeq" id="WP_213403741.1">
    <property type="nucleotide sequence ID" value="NZ_JAGIBT010000003.1"/>
</dbReference>
<dbReference type="InterPro" id="IPR006684">
    <property type="entry name" value="YbgC/YbaW"/>
</dbReference>
<dbReference type="Proteomes" id="UP000680020">
    <property type="component" value="Unassembled WGS sequence"/>
</dbReference>
<proteinExistence type="inferred from homology"/>
<evidence type="ECO:0000313" key="3">
    <source>
        <dbReference type="EMBL" id="MBS7824516.1"/>
    </source>
</evidence>
<name>A0AB35BXS8_9GAMM</name>
<dbReference type="GO" id="GO:0047617">
    <property type="term" value="F:fatty acyl-CoA hydrolase activity"/>
    <property type="evidence" value="ECO:0007669"/>
    <property type="project" value="TreeGrafter"/>
</dbReference>
<dbReference type="Gene3D" id="3.10.129.10">
    <property type="entry name" value="Hotdog Thioesterase"/>
    <property type="match status" value="1"/>
</dbReference>
<comment type="similarity">
    <text evidence="1">Belongs to the 4-hydroxybenzoyl-CoA thioesterase family.</text>
</comment>
<dbReference type="SUPFAM" id="SSF54637">
    <property type="entry name" value="Thioesterase/thiol ester dehydrase-isomerase"/>
    <property type="match status" value="1"/>
</dbReference>
<dbReference type="Pfam" id="PF13279">
    <property type="entry name" value="4HBT_2"/>
    <property type="match status" value="1"/>
</dbReference>
<gene>
    <name evidence="3" type="ORF">J7561_04785</name>
</gene>
<sequence length="145" mass="17112">MKRPQPLVEHSVPYVVPFYDLDPLGIVWHGNYLKYFEKAREALMIKLNYGYQTMAHSDYIFPIVESHVKYIKPLVHEQAIIITAQLMEYENRLKIHYRITDQIHGHKLTEGYTTQVSVNRNSRELEFQSPTELIRGVQQCLNHSL</sequence>
<comment type="caution">
    <text evidence="3">The sequence shown here is derived from an EMBL/GenBank/DDBJ whole genome shotgun (WGS) entry which is preliminary data.</text>
</comment>
<dbReference type="CDD" id="cd00586">
    <property type="entry name" value="4HBT"/>
    <property type="match status" value="1"/>
</dbReference>
<organism evidence="3 4">
    <name type="scientific">Wohlfahrtiimonas chitiniclastica</name>
    <dbReference type="NCBI Taxonomy" id="400946"/>
    <lineage>
        <taxon>Bacteria</taxon>
        <taxon>Pseudomonadati</taxon>
        <taxon>Pseudomonadota</taxon>
        <taxon>Gammaproteobacteria</taxon>
        <taxon>Cardiobacteriales</taxon>
        <taxon>Ignatzschineriaceae</taxon>
        <taxon>Wohlfahrtiimonas</taxon>
    </lineage>
</organism>
<evidence type="ECO:0000256" key="2">
    <source>
        <dbReference type="ARBA" id="ARBA00022801"/>
    </source>
</evidence>
<dbReference type="InterPro" id="IPR050563">
    <property type="entry name" value="4-hydroxybenzoyl-CoA_TE"/>
</dbReference>
<protein>
    <submittedName>
        <fullName evidence="3">Acyl-CoA thioesterase</fullName>
    </submittedName>
</protein>
<reference evidence="3" key="1">
    <citation type="submission" date="2021-03" db="EMBL/GenBank/DDBJ databases">
        <title>Identification and antibiotic profiling of Wohlfahrtiimonas chitiniclastica, an underestimated human pathogen.</title>
        <authorList>
            <person name="Kopf A."/>
            <person name="Bunk B."/>
            <person name="Coldewey S."/>
            <person name="Gunzer F."/>
            <person name="Riedel T."/>
            <person name="Schroettner P."/>
        </authorList>
    </citation>
    <scope>NUCLEOTIDE SEQUENCE</scope>
    <source>
        <strain evidence="3">DSM 100917</strain>
    </source>
</reference>
<dbReference type="EMBL" id="JAGIBU010000003">
    <property type="protein sequence ID" value="MBS7824516.1"/>
    <property type="molecule type" value="Genomic_DNA"/>
</dbReference>
<accession>A0AB35BXS8</accession>
<dbReference type="PIRSF" id="PIRSF003230">
    <property type="entry name" value="YbgC"/>
    <property type="match status" value="1"/>
</dbReference>
<dbReference type="AlphaFoldDB" id="A0AB35BXS8"/>
<dbReference type="InterPro" id="IPR029069">
    <property type="entry name" value="HotDog_dom_sf"/>
</dbReference>
<dbReference type="PANTHER" id="PTHR31793">
    <property type="entry name" value="4-HYDROXYBENZOYL-COA THIOESTERASE FAMILY MEMBER"/>
    <property type="match status" value="1"/>
</dbReference>
<keyword evidence="2" id="KW-0378">Hydrolase</keyword>
<dbReference type="PANTHER" id="PTHR31793:SF27">
    <property type="entry name" value="NOVEL THIOESTERASE SUPERFAMILY DOMAIN AND SAPOSIN A-TYPE DOMAIN CONTAINING PROTEIN (0610012H03RIK)"/>
    <property type="match status" value="1"/>
</dbReference>
<evidence type="ECO:0000256" key="1">
    <source>
        <dbReference type="ARBA" id="ARBA00005953"/>
    </source>
</evidence>